<comment type="caution">
    <text evidence="8">The sequence shown here is derived from an EMBL/GenBank/DDBJ whole genome shotgun (WGS) entry which is preliminary data.</text>
</comment>
<comment type="similarity">
    <text evidence="2">Belongs to the PPase family.</text>
</comment>
<dbReference type="Proteomes" id="UP000028821">
    <property type="component" value="Unassembled WGS sequence"/>
</dbReference>
<evidence type="ECO:0000313" key="8">
    <source>
        <dbReference type="EMBL" id="KFH05018.1"/>
    </source>
</evidence>
<feature type="region of interest" description="Disordered" evidence="7">
    <location>
        <begin position="167"/>
        <end position="189"/>
    </location>
</feature>
<evidence type="ECO:0000256" key="2">
    <source>
        <dbReference type="ARBA" id="ARBA00006220"/>
    </source>
</evidence>
<dbReference type="GO" id="GO:0000287">
    <property type="term" value="F:magnesium ion binding"/>
    <property type="evidence" value="ECO:0007669"/>
    <property type="project" value="InterPro"/>
</dbReference>
<dbReference type="Gene3D" id="3.90.80.10">
    <property type="entry name" value="Inorganic pyrophosphatase"/>
    <property type="match status" value="1"/>
</dbReference>
<dbReference type="PANTHER" id="PTHR10286">
    <property type="entry name" value="INORGANIC PYROPHOSPHATASE"/>
    <property type="match status" value="1"/>
</dbReference>
<accession>A0A086PXD6</accession>
<protein>
    <recommendedName>
        <fullName evidence="3">inorganic diphosphatase</fullName>
        <ecNumber evidence="3">3.6.1.1</ecNumber>
    </recommendedName>
</protein>
<organism evidence="8 9">
    <name type="scientific">Toxoplasma gondii MAS</name>
    <dbReference type="NCBI Taxonomy" id="943118"/>
    <lineage>
        <taxon>Eukaryota</taxon>
        <taxon>Sar</taxon>
        <taxon>Alveolata</taxon>
        <taxon>Apicomplexa</taxon>
        <taxon>Conoidasida</taxon>
        <taxon>Coccidia</taxon>
        <taxon>Eucoccidiorida</taxon>
        <taxon>Eimeriorina</taxon>
        <taxon>Sarcocystidae</taxon>
        <taxon>Toxoplasma</taxon>
    </lineage>
</organism>
<dbReference type="GO" id="GO:0004427">
    <property type="term" value="F:inorganic diphosphate phosphatase activity"/>
    <property type="evidence" value="ECO:0007669"/>
    <property type="project" value="UniProtKB-EC"/>
</dbReference>
<dbReference type="PROSITE" id="PS00387">
    <property type="entry name" value="PPASE"/>
    <property type="match status" value="1"/>
</dbReference>
<evidence type="ECO:0000256" key="6">
    <source>
        <dbReference type="ARBA" id="ARBA00022842"/>
    </source>
</evidence>
<feature type="compositionally biased region" description="Basic and acidic residues" evidence="7">
    <location>
        <begin position="475"/>
        <end position="493"/>
    </location>
</feature>
<dbReference type="VEuPathDB" id="ToxoDB:TGMAS_283830"/>
<dbReference type="InterPro" id="IPR036649">
    <property type="entry name" value="Pyrophosphatase_sf"/>
</dbReference>
<evidence type="ECO:0000256" key="3">
    <source>
        <dbReference type="ARBA" id="ARBA00012146"/>
    </source>
</evidence>
<name>A0A086PXD6_TOXGO</name>
<evidence type="ECO:0000256" key="4">
    <source>
        <dbReference type="ARBA" id="ARBA00022723"/>
    </source>
</evidence>
<sequence>MAGPFSRFSRLAVLPRRSLLFAMFTCAAIPAVFTSSLRSLSSVSSLAACPALLPPPCSSPSRSSSPSPSPAGLAFCSPPVSPLSPPVSPLSPPVSPLSPLSPLSSLCSSALFSPSSRSVSMQSAPLASSVGAASGDSVVSPLLPSCGGPRRNLFRFFASSRSESSLGAADGTKAAEKAPSAEASGDGAAGGGDVYRRLVSGTEGEKDFRVLLSKKSGERLSPWHDIPLFPNGRDARPLLFNMVVEIPKNTRRKMEMQLRLPFTPIMQDLKKDGSLREYASTLYWNYGAFPQTWEDPREPGGREVFHARGDGDPLDVVEIGSEVLPVGGVVPVKVLGALAMIDGGELDWKVLAIREGDPLFSQLNSVADVERLCRGVVPGIREWFRWYKLPTDNVVNQFGHDEAALPAADAERVVYRAHEHYLRLLSEEHEGEVEEGEALRKEDEKESHRQEARGRNVAVYIETKERPPATGEAPADARQRETETKAGEKGEHVRKQKLWLP</sequence>
<evidence type="ECO:0000256" key="1">
    <source>
        <dbReference type="ARBA" id="ARBA00001946"/>
    </source>
</evidence>
<keyword evidence="4" id="KW-0479">Metal-binding</keyword>
<feature type="compositionally biased region" description="Basic and acidic residues" evidence="7">
    <location>
        <begin position="437"/>
        <end position="454"/>
    </location>
</feature>
<dbReference type="Pfam" id="PF00719">
    <property type="entry name" value="Pyrophosphatase"/>
    <property type="match status" value="1"/>
</dbReference>
<dbReference type="EMBL" id="AEXC02002456">
    <property type="protein sequence ID" value="KFH05018.1"/>
    <property type="molecule type" value="Genomic_DNA"/>
</dbReference>
<dbReference type="InterPro" id="IPR008162">
    <property type="entry name" value="Pyrophosphatase"/>
</dbReference>
<dbReference type="AlphaFoldDB" id="A0A086PXD6"/>
<evidence type="ECO:0000313" key="9">
    <source>
        <dbReference type="Proteomes" id="UP000028821"/>
    </source>
</evidence>
<dbReference type="GO" id="GO:0006796">
    <property type="term" value="P:phosphate-containing compound metabolic process"/>
    <property type="evidence" value="ECO:0007669"/>
    <property type="project" value="InterPro"/>
</dbReference>
<keyword evidence="6" id="KW-0460">Magnesium</keyword>
<dbReference type="SUPFAM" id="SSF50324">
    <property type="entry name" value="Inorganic pyrophosphatase"/>
    <property type="match status" value="1"/>
</dbReference>
<reference evidence="8 9" key="1">
    <citation type="submission" date="2014-04" db="EMBL/GenBank/DDBJ databases">
        <authorList>
            <person name="Sibley D."/>
            <person name="Venepally P."/>
            <person name="Karamycheva S."/>
            <person name="Hadjithomas M."/>
            <person name="Khan A."/>
            <person name="Brunk B."/>
            <person name="Roos D."/>
            <person name="Caler E."/>
            <person name="Lorenzi H."/>
        </authorList>
    </citation>
    <scope>NUCLEOTIDE SEQUENCE [LARGE SCALE GENOMIC DNA]</scope>
    <source>
        <strain evidence="8 9">MAS</strain>
    </source>
</reference>
<evidence type="ECO:0000256" key="5">
    <source>
        <dbReference type="ARBA" id="ARBA00022801"/>
    </source>
</evidence>
<comment type="cofactor">
    <cofactor evidence="1">
        <name>Mg(2+)</name>
        <dbReference type="ChEBI" id="CHEBI:18420"/>
    </cofactor>
</comment>
<keyword evidence="5 8" id="KW-0378">Hydrolase</keyword>
<feature type="region of interest" description="Disordered" evidence="7">
    <location>
        <begin position="427"/>
        <end position="501"/>
    </location>
</feature>
<evidence type="ECO:0000256" key="7">
    <source>
        <dbReference type="SAM" id="MobiDB-lite"/>
    </source>
</evidence>
<proteinExistence type="inferred from homology"/>
<dbReference type="GO" id="GO:0005737">
    <property type="term" value="C:cytoplasm"/>
    <property type="evidence" value="ECO:0007669"/>
    <property type="project" value="InterPro"/>
</dbReference>
<dbReference type="EC" id="3.6.1.1" evidence="3"/>
<gene>
    <name evidence="8" type="ORF">TGMAS_283830</name>
</gene>
<feature type="compositionally biased region" description="Low complexity" evidence="7">
    <location>
        <begin position="177"/>
        <end position="186"/>
    </location>
</feature>
<dbReference type="OrthoDB" id="1608002at2759"/>